<comment type="caution">
    <text evidence="1">The sequence shown here is derived from an EMBL/GenBank/DDBJ whole genome shotgun (WGS) entry which is preliminary data.</text>
</comment>
<evidence type="ECO:0000313" key="1">
    <source>
        <dbReference type="EMBL" id="RAU18499.1"/>
    </source>
</evidence>
<name>A0A364NN15_9GAMM</name>
<reference evidence="1 2" key="1">
    <citation type="submission" date="2018-06" db="EMBL/GenBank/DDBJ databases">
        <title>Nitrincola tibetense sp. nov., isolated from Lake XuguoCo on Tibetan Plateau.</title>
        <authorList>
            <person name="Xing P."/>
        </authorList>
    </citation>
    <scope>NUCLEOTIDE SEQUENCE [LARGE SCALE GENOMIC DNA]</scope>
    <source>
        <strain evidence="2">xg18</strain>
    </source>
</reference>
<accession>A0A364NN15</accession>
<organism evidence="1 2">
    <name type="scientific">Nitrincola tibetensis</name>
    <dbReference type="NCBI Taxonomy" id="2219697"/>
    <lineage>
        <taxon>Bacteria</taxon>
        <taxon>Pseudomonadati</taxon>
        <taxon>Pseudomonadota</taxon>
        <taxon>Gammaproteobacteria</taxon>
        <taxon>Oceanospirillales</taxon>
        <taxon>Oceanospirillaceae</taxon>
        <taxon>Nitrincola</taxon>
    </lineage>
</organism>
<proteinExistence type="predicted"/>
<dbReference type="EMBL" id="QKRX01000004">
    <property type="protein sequence ID" value="RAU18499.1"/>
    <property type="molecule type" value="Genomic_DNA"/>
</dbReference>
<evidence type="ECO:0000313" key="2">
    <source>
        <dbReference type="Proteomes" id="UP000250744"/>
    </source>
</evidence>
<dbReference type="RefSeq" id="WP_112158604.1">
    <property type="nucleotide sequence ID" value="NZ_QKRX01000004.1"/>
</dbReference>
<gene>
    <name evidence="1" type="ORF">DN062_06910</name>
</gene>
<dbReference type="Proteomes" id="UP000250744">
    <property type="component" value="Unassembled WGS sequence"/>
</dbReference>
<dbReference type="AlphaFoldDB" id="A0A364NN15"/>
<protein>
    <submittedName>
        <fullName evidence="1">Uncharacterized protein</fullName>
    </submittedName>
</protein>
<dbReference type="OrthoDB" id="6121433at2"/>
<keyword evidence="2" id="KW-1185">Reference proteome</keyword>
<sequence length="101" mass="11202">MFFDELSTRLQSLLSNLSQGFTHSVTQKSLSHLDEYLLNDIGLTRTGNKIHAIVPLDQLKVPDEFIEQLNTSIEEAEALIGQIKNAAPTNLTPTNGEKHPC</sequence>